<dbReference type="Gene3D" id="3.40.50.880">
    <property type="match status" value="1"/>
</dbReference>
<dbReference type="InterPro" id="IPR052158">
    <property type="entry name" value="INH-QAR"/>
</dbReference>
<dbReference type="SUPFAM" id="SSF52317">
    <property type="entry name" value="Class I glutamine amidotransferase-like"/>
    <property type="match status" value="1"/>
</dbReference>
<dbReference type="InterPro" id="IPR002818">
    <property type="entry name" value="DJ-1/PfpI"/>
</dbReference>
<protein>
    <recommendedName>
        <fullName evidence="1">DJ-1/PfpI domain-containing protein</fullName>
    </recommendedName>
</protein>
<organism evidence="2 3">
    <name type="scientific">Commensalibacter intestini</name>
    <dbReference type="NCBI Taxonomy" id="479936"/>
    <lineage>
        <taxon>Bacteria</taxon>
        <taxon>Pseudomonadati</taxon>
        <taxon>Pseudomonadota</taxon>
        <taxon>Alphaproteobacteria</taxon>
        <taxon>Acetobacterales</taxon>
        <taxon>Acetobacteraceae</taxon>
    </lineage>
</organism>
<keyword evidence="3" id="KW-1185">Reference proteome</keyword>
<dbReference type="PANTHER" id="PTHR43130:SF15">
    <property type="entry name" value="THIJ_PFPI FAMILY PROTEIN (AFU_ORTHOLOGUE AFUA_5G14240)"/>
    <property type="match status" value="1"/>
</dbReference>
<dbReference type="PANTHER" id="PTHR43130">
    <property type="entry name" value="ARAC-FAMILY TRANSCRIPTIONAL REGULATOR"/>
    <property type="match status" value="1"/>
</dbReference>
<proteinExistence type="predicted"/>
<dbReference type="Proteomes" id="UP000194946">
    <property type="component" value="Unassembled WGS sequence"/>
</dbReference>
<dbReference type="RefSeq" id="WP_086631995.1">
    <property type="nucleotide sequence ID" value="NZ_JOPB01000003.1"/>
</dbReference>
<reference evidence="3" key="1">
    <citation type="submission" date="2014-06" db="EMBL/GenBank/DDBJ databases">
        <authorList>
            <person name="Winans N.J."/>
            <person name="Newell P.D."/>
            <person name="Douglas A.E."/>
        </authorList>
    </citation>
    <scope>NUCLEOTIDE SEQUENCE [LARGE SCALE GENOMIC DNA]</scope>
    <source>
        <strain evidence="3">DmL_052</strain>
    </source>
</reference>
<gene>
    <name evidence="2" type="ORF">HK18_05705</name>
</gene>
<comment type="caution">
    <text evidence="2">The sequence shown here is derived from an EMBL/GenBank/DDBJ whole genome shotgun (WGS) entry which is preliminary data.</text>
</comment>
<accession>A0A251ZW27</accession>
<dbReference type="CDD" id="cd03139">
    <property type="entry name" value="GATase1_PfpI_2"/>
    <property type="match status" value="1"/>
</dbReference>
<sequence length="190" mass="21064">MNIFILLFNDFRKLDVFGEIPEFTLHYCSLTGGIIHSSHQVPVMTTMLPSVLPDSSVLFIPGGMGTRLLVNDKVFIRLLTQTIPQASYCLTVCTGSALIAKTGLLDGKKATSNKKAWSWVTSINSEVDWQHCARWCVEDGLYTSSGVSAGIDMALGFVADLYGKERAILIANLMEYVWNDDYDHDPFCKS</sequence>
<feature type="domain" description="DJ-1/PfpI" evidence="1">
    <location>
        <begin position="22"/>
        <end position="158"/>
    </location>
</feature>
<dbReference type="AlphaFoldDB" id="A0A251ZW27"/>
<evidence type="ECO:0000313" key="2">
    <source>
        <dbReference type="EMBL" id="OUI78887.1"/>
    </source>
</evidence>
<dbReference type="Pfam" id="PF01965">
    <property type="entry name" value="DJ-1_PfpI"/>
    <property type="match status" value="1"/>
</dbReference>
<name>A0A251ZW27_9PROT</name>
<evidence type="ECO:0000313" key="3">
    <source>
        <dbReference type="Proteomes" id="UP000194946"/>
    </source>
</evidence>
<dbReference type="InterPro" id="IPR029062">
    <property type="entry name" value="Class_I_gatase-like"/>
</dbReference>
<evidence type="ECO:0000259" key="1">
    <source>
        <dbReference type="Pfam" id="PF01965"/>
    </source>
</evidence>
<dbReference type="EMBL" id="JOPB01000003">
    <property type="protein sequence ID" value="OUI78887.1"/>
    <property type="molecule type" value="Genomic_DNA"/>
</dbReference>